<gene>
    <name evidence="2" type="ORF">UFOPK2032_00943</name>
</gene>
<organism evidence="2">
    <name type="scientific">freshwater metagenome</name>
    <dbReference type="NCBI Taxonomy" id="449393"/>
    <lineage>
        <taxon>unclassified sequences</taxon>
        <taxon>metagenomes</taxon>
        <taxon>ecological metagenomes</taxon>
    </lineage>
</organism>
<sequence length="76" mass="8066">MGFFAWLRKLLEFDPSVYKPESGSSANSASDPSMNEGDFHSGPGGYSPNTAYPDTFYGSGGSAEDSAGQDEGDFNR</sequence>
<accession>A0A6J6JFQ0</accession>
<feature type="compositionally biased region" description="Acidic residues" evidence="1">
    <location>
        <begin position="67"/>
        <end position="76"/>
    </location>
</feature>
<proteinExistence type="predicted"/>
<evidence type="ECO:0000313" key="2">
    <source>
        <dbReference type="EMBL" id="CAB4635981.1"/>
    </source>
</evidence>
<evidence type="ECO:0000256" key="1">
    <source>
        <dbReference type="SAM" id="MobiDB-lite"/>
    </source>
</evidence>
<dbReference type="EMBL" id="CAEZVM010000041">
    <property type="protein sequence ID" value="CAB4635981.1"/>
    <property type="molecule type" value="Genomic_DNA"/>
</dbReference>
<feature type="compositionally biased region" description="Low complexity" evidence="1">
    <location>
        <begin position="22"/>
        <end position="33"/>
    </location>
</feature>
<reference evidence="2" key="1">
    <citation type="submission" date="2020-05" db="EMBL/GenBank/DDBJ databases">
        <authorList>
            <person name="Chiriac C."/>
            <person name="Salcher M."/>
            <person name="Ghai R."/>
            <person name="Kavagutti S V."/>
        </authorList>
    </citation>
    <scope>NUCLEOTIDE SEQUENCE</scope>
</reference>
<protein>
    <submittedName>
        <fullName evidence="2">Unannotated protein</fullName>
    </submittedName>
</protein>
<dbReference type="AlphaFoldDB" id="A0A6J6JFQ0"/>
<name>A0A6J6JFQ0_9ZZZZ</name>
<feature type="region of interest" description="Disordered" evidence="1">
    <location>
        <begin position="17"/>
        <end position="76"/>
    </location>
</feature>